<dbReference type="EMBL" id="JACHGG010000001">
    <property type="protein sequence ID" value="MBB6057192.1"/>
    <property type="molecule type" value="Genomic_DNA"/>
</dbReference>
<keyword evidence="3" id="KW-1185">Reference proteome</keyword>
<evidence type="ECO:0000313" key="2">
    <source>
        <dbReference type="EMBL" id="MBB6057192.1"/>
    </source>
</evidence>
<gene>
    <name evidence="2" type="ORF">HNQ93_000022</name>
</gene>
<name>A0A7W9SWJ4_9BACT</name>
<keyword evidence="1" id="KW-0812">Transmembrane</keyword>
<sequence length="62" mass="6891">MPLLLDETYALGVIGNVIGVFVLFIYSVFVRIAWILTKGTTRSVVIIIMLLIGLGIVNFFFV</sequence>
<accession>A0A7W9SWJ4</accession>
<comment type="caution">
    <text evidence="2">The sequence shown here is derived from an EMBL/GenBank/DDBJ whole genome shotgun (WGS) entry which is preliminary data.</text>
</comment>
<feature type="transmembrane region" description="Helical" evidence="1">
    <location>
        <begin position="12"/>
        <end position="36"/>
    </location>
</feature>
<dbReference type="Proteomes" id="UP000532746">
    <property type="component" value="Unassembled WGS sequence"/>
</dbReference>
<evidence type="ECO:0000256" key="1">
    <source>
        <dbReference type="SAM" id="Phobius"/>
    </source>
</evidence>
<proteinExistence type="predicted"/>
<reference evidence="2 3" key="1">
    <citation type="submission" date="2020-08" db="EMBL/GenBank/DDBJ databases">
        <title>Genomic Encyclopedia of Type Strains, Phase IV (KMG-IV): sequencing the most valuable type-strain genomes for metagenomic binning, comparative biology and taxonomic classification.</title>
        <authorList>
            <person name="Goeker M."/>
        </authorList>
    </citation>
    <scope>NUCLEOTIDE SEQUENCE [LARGE SCALE GENOMIC DNA]</scope>
    <source>
        <strain evidence="2 3">DSM 26718</strain>
    </source>
</reference>
<keyword evidence="1" id="KW-0472">Membrane</keyword>
<keyword evidence="1" id="KW-1133">Transmembrane helix</keyword>
<organism evidence="2 3">
    <name type="scientific">Hymenobacter luteus</name>
    <dbReference type="NCBI Taxonomy" id="1411122"/>
    <lineage>
        <taxon>Bacteria</taxon>
        <taxon>Pseudomonadati</taxon>
        <taxon>Bacteroidota</taxon>
        <taxon>Cytophagia</taxon>
        <taxon>Cytophagales</taxon>
        <taxon>Hymenobacteraceae</taxon>
        <taxon>Hymenobacter</taxon>
    </lineage>
</organism>
<feature type="transmembrane region" description="Helical" evidence="1">
    <location>
        <begin position="43"/>
        <end position="61"/>
    </location>
</feature>
<evidence type="ECO:0000313" key="3">
    <source>
        <dbReference type="Proteomes" id="UP000532746"/>
    </source>
</evidence>
<protein>
    <submittedName>
        <fullName evidence="2">Uncharacterized protein</fullName>
    </submittedName>
</protein>
<dbReference type="AlphaFoldDB" id="A0A7W9SWJ4"/>